<dbReference type="InterPro" id="IPR016197">
    <property type="entry name" value="Chromo-like_dom_sf"/>
</dbReference>
<dbReference type="PANTHER" id="PTHR46148:SF52">
    <property type="entry name" value="OS04G0603800 PROTEIN"/>
    <property type="match status" value="1"/>
</dbReference>
<keyword evidence="3" id="KW-1185">Reference proteome</keyword>
<dbReference type="AlphaFoldDB" id="A0A5B6WUM2"/>
<dbReference type="EMBL" id="SMMG02000002">
    <property type="protein sequence ID" value="KAA3484542.1"/>
    <property type="molecule type" value="Genomic_DNA"/>
</dbReference>
<dbReference type="Pfam" id="PF24626">
    <property type="entry name" value="SH3_Tf2-1"/>
    <property type="match status" value="1"/>
</dbReference>
<comment type="caution">
    <text evidence="2">The sequence shown here is derived from an EMBL/GenBank/DDBJ whole genome shotgun (WGS) entry which is preliminary data.</text>
</comment>
<feature type="domain" description="Tf2-1-like SH3-like" evidence="1">
    <location>
        <begin position="24"/>
        <end position="81"/>
    </location>
</feature>
<dbReference type="InterPro" id="IPR056924">
    <property type="entry name" value="SH3_Tf2-1"/>
</dbReference>
<evidence type="ECO:0000313" key="3">
    <source>
        <dbReference type="Proteomes" id="UP000325315"/>
    </source>
</evidence>
<proteinExistence type="predicted"/>
<evidence type="ECO:0000259" key="1">
    <source>
        <dbReference type="Pfam" id="PF24626"/>
    </source>
</evidence>
<sequence>MERAQECMKQFADKNRSECEFLVGDLVYLKLQPYHQHSLRKVVNQKLSPRYYGPYPIETKIGQVAYKLTLPDESRIHPTFHKPVDHAFISPLLPLVGIDGDLPKVLVKIVDRCIVKRGNQVVTEVLVEWANTFLEDSTWESFSDFR</sequence>
<dbReference type="OrthoDB" id="5554229at2759"/>
<reference evidence="3" key="1">
    <citation type="journal article" date="2019" name="Plant Biotechnol. J.">
        <title>Genome sequencing of the Australian wild diploid species Gossypium australe highlights disease resistance and delayed gland morphogenesis.</title>
        <authorList>
            <person name="Cai Y."/>
            <person name="Cai X."/>
            <person name="Wang Q."/>
            <person name="Wang P."/>
            <person name="Zhang Y."/>
            <person name="Cai C."/>
            <person name="Xu Y."/>
            <person name="Wang K."/>
            <person name="Zhou Z."/>
            <person name="Wang C."/>
            <person name="Geng S."/>
            <person name="Li B."/>
            <person name="Dong Q."/>
            <person name="Hou Y."/>
            <person name="Wang H."/>
            <person name="Ai P."/>
            <person name="Liu Z."/>
            <person name="Yi F."/>
            <person name="Sun M."/>
            <person name="An G."/>
            <person name="Cheng J."/>
            <person name="Zhang Y."/>
            <person name="Shi Q."/>
            <person name="Xie Y."/>
            <person name="Shi X."/>
            <person name="Chang Y."/>
            <person name="Huang F."/>
            <person name="Chen Y."/>
            <person name="Hong S."/>
            <person name="Mi L."/>
            <person name="Sun Q."/>
            <person name="Zhang L."/>
            <person name="Zhou B."/>
            <person name="Peng R."/>
            <person name="Zhang X."/>
            <person name="Liu F."/>
        </authorList>
    </citation>
    <scope>NUCLEOTIDE SEQUENCE [LARGE SCALE GENOMIC DNA]</scope>
    <source>
        <strain evidence="3">cv. PA1801</strain>
    </source>
</reference>
<accession>A0A5B6WUM2</accession>
<dbReference type="PANTHER" id="PTHR46148">
    <property type="entry name" value="CHROMO DOMAIN-CONTAINING PROTEIN"/>
    <property type="match status" value="1"/>
</dbReference>
<evidence type="ECO:0000313" key="2">
    <source>
        <dbReference type="EMBL" id="KAA3484542.1"/>
    </source>
</evidence>
<dbReference type="Proteomes" id="UP000325315">
    <property type="component" value="Unassembled WGS sequence"/>
</dbReference>
<protein>
    <submittedName>
        <fullName evidence="2">BSD domain-containing protein 1-A-like</fullName>
    </submittedName>
</protein>
<gene>
    <name evidence="2" type="ORF">EPI10_006618</name>
</gene>
<organism evidence="2 3">
    <name type="scientific">Gossypium australe</name>
    <dbReference type="NCBI Taxonomy" id="47621"/>
    <lineage>
        <taxon>Eukaryota</taxon>
        <taxon>Viridiplantae</taxon>
        <taxon>Streptophyta</taxon>
        <taxon>Embryophyta</taxon>
        <taxon>Tracheophyta</taxon>
        <taxon>Spermatophyta</taxon>
        <taxon>Magnoliopsida</taxon>
        <taxon>eudicotyledons</taxon>
        <taxon>Gunneridae</taxon>
        <taxon>Pentapetalae</taxon>
        <taxon>rosids</taxon>
        <taxon>malvids</taxon>
        <taxon>Malvales</taxon>
        <taxon>Malvaceae</taxon>
        <taxon>Malvoideae</taxon>
        <taxon>Gossypium</taxon>
    </lineage>
</organism>
<dbReference type="SUPFAM" id="SSF54160">
    <property type="entry name" value="Chromo domain-like"/>
    <property type="match status" value="1"/>
</dbReference>
<name>A0A5B6WUM2_9ROSI</name>